<evidence type="ECO:0008006" key="3">
    <source>
        <dbReference type="Google" id="ProtNLM"/>
    </source>
</evidence>
<evidence type="ECO:0000313" key="2">
    <source>
        <dbReference type="Proteomes" id="UP001500141"/>
    </source>
</evidence>
<protein>
    <recommendedName>
        <fullName evidence="3">Carboxypeptidase-like regulatory domain-containing protein</fullName>
    </recommendedName>
</protein>
<dbReference type="EMBL" id="BAABIP010000010">
    <property type="protein sequence ID" value="GAA4764745.1"/>
    <property type="molecule type" value="Genomic_DNA"/>
</dbReference>
<proteinExistence type="predicted"/>
<dbReference type="InterPro" id="IPR008969">
    <property type="entry name" value="CarboxyPept-like_regulatory"/>
</dbReference>
<reference evidence="2" key="1">
    <citation type="journal article" date="2019" name="Int. J. Syst. Evol. Microbiol.">
        <title>The Global Catalogue of Microorganisms (GCM) 10K type strain sequencing project: providing services to taxonomists for standard genome sequencing and annotation.</title>
        <authorList>
            <consortium name="The Broad Institute Genomics Platform"/>
            <consortium name="The Broad Institute Genome Sequencing Center for Infectious Disease"/>
            <person name="Wu L."/>
            <person name="Ma J."/>
        </authorList>
    </citation>
    <scope>NUCLEOTIDE SEQUENCE [LARGE SCALE GENOMIC DNA]</scope>
    <source>
        <strain evidence="2">JCM 18198</strain>
    </source>
</reference>
<dbReference type="Proteomes" id="UP001500141">
    <property type="component" value="Unassembled WGS sequence"/>
</dbReference>
<dbReference type="RefSeq" id="WP_264541933.1">
    <property type="nucleotide sequence ID" value="NZ_BAABIP010000010.1"/>
</dbReference>
<name>A0ABP8ZS97_9FLAO</name>
<comment type="caution">
    <text evidence="1">The sequence shown here is derived from an EMBL/GenBank/DDBJ whole genome shotgun (WGS) entry which is preliminary data.</text>
</comment>
<accession>A0ABP8ZS97</accession>
<dbReference type="SUPFAM" id="SSF49464">
    <property type="entry name" value="Carboxypeptidase regulatory domain-like"/>
    <property type="match status" value="1"/>
</dbReference>
<gene>
    <name evidence="1" type="ORF">GCM10023230_12800</name>
</gene>
<sequence>MKQLLYISFFLFSILSFGQNIKTKTIKVFVFGSVSYIKTQIPVFEADILIYTDGRVRETKTDKDGKFQIEVKEGDELIFSVLGYDEQKILITDKNCYKIFLWSKDFDVWESRKTFKKNRRYYRKLEKEILKKEKKGIYDCFD</sequence>
<keyword evidence="2" id="KW-1185">Reference proteome</keyword>
<evidence type="ECO:0000313" key="1">
    <source>
        <dbReference type="EMBL" id="GAA4764745.1"/>
    </source>
</evidence>
<organism evidence="1 2">
    <name type="scientific">Flavobacterium hankyongi</name>
    <dbReference type="NCBI Taxonomy" id="1176532"/>
    <lineage>
        <taxon>Bacteria</taxon>
        <taxon>Pseudomonadati</taxon>
        <taxon>Bacteroidota</taxon>
        <taxon>Flavobacteriia</taxon>
        <taxon>Flavobacteriales</taxon>
        <taxon>Flavobacteriaceae</taxon>
        <taxon>Flavobacterium</taxon>
    </lineage>
</organism>